<dbReference type="GO" id="GO:0015074">
    <property type="term" value="P:DNA integration"/>
    <property type="evidence" value="ECO:0007669"/>
    <property type="project" value="UniProtKB-KW"/>
</dbReference>
<dbReference type="GO" id="GO:0006310">
    <property type="term" value="P:DNA recombination"/>
    <property type="evidence" value="ECO:0007669"/>
    <property type="project" value="UniProtKB-KW"/>
</dbReference>
<evidence type="ECO:0000256" key="3">
    <source>
        <dbReference type="ARBA" id="ARBA00023125"/>
    </source>
</evidence>
<keyword evidence="3" id="KW-0238">DNA-binding</keyword>
<dbReference type="PANTHER" id="PTHR30629">
    <property type="entry name" value="PROPHAGE INTEGRASE"/>
    <property type="match status" value="1"/>
</dbReference>
<dbReference type="RefSeq" id="WP_246088218.1">
    <property type="nucleotide sequence ID" value="NZ_VFOV01000001.1"/>
</dbReference>
<comment type="similarity">
    <text evidence="1">Belongs to the 'phage' integrase family.</text>
</comment>
<dbReference type="InterPro" id="IPR002104">
    <property type="entry name" value="Integrase_catalytic"/>
</dbReference>
<evidence type="ECO:0000256" key="5">
    <source>
        <dbReference type="SAM" id="MobiDB-lite"/>
    </source>
</evidence>
<accession>A0A543ABY4</accession>
<dbReference type="InterPro" id="IPR013762">
    <property type="entry name" value="Integrase-like_cat_sf"/>
</dbReference>
<keyword evidence="2" id="KW-0229">DNA integration</keyword>
<organism evidence="7 8">
    <name type="scientific">Nocardioides albertanoniae</name>
    <dbReference type="NCBI Taxonomy" id="1175486"/>
    <lineage>
        <taxon>Bacteria</taxon>
        <taxon>Bacillati</taxon>
        <taxon>Actinomycetota</taxon>
        <taxon>Actinomycetes</taxon>
        <taxon>Propionibacteriales</taxon>
        <taxon>Nocardioidaceae</taxon>
        <taxon>Nocardioides</taxon>
    </lineage>
</organism>
<dbReference type="InterPro" id="IPR010998">
    <property type="entry name" value="Integrase_recombinase_N"/>
</dbReference>
<dbReference type="SUPFAM" id="SSF56349">
    <property type="entry name" value="DNA breaking-rejoining enzymes"/>
    <property type="match status" value="1"/>
</dbReference>
<proteinExistence type="inferred from homology"/>
<dbReference type="InterPro" id="IPR050808">
    <property type="entry name" value="Phage_Integrase"/>
</dbReference>
<feature type="domain" description="Tyr recombinase" evidence="6">
    <location>
        <begin position="179"/>
        <end position="374"/>
    </location>
</feature>
<dbReference type="Pfam" id="PF22022">
    <property type="entry name" value="Phage_int_M"/>
    <property type="match status" value="1"/>
</dbReference>
<dbReference type="Pfam" id="PF00589">
    <property type="entry name" value="Phage_integrase"/>
    <property type="match status" value="1"/>
</dbReference>
<dbReference type="EMBL" id="VFOV01000001">
    <property type="protein sequence ID" value="TQL70067.1"/>
    <property type="molecule type" value="Genomic_DNA"/>
</dbReference>
<dbReference type="GO" id="GO:0003677">
    <property type="term" value="F:DNA binding"/>
    <property type="evidence" value="ECO:0007669"/>
    <property type="project" value="UniProtKB-KW"/>
</dbReference>
<protein>
    <submittedName>
        <fullName evidence="7">Phage integrase family protein</fullName>
    </submittedName>
</protein>
<dbReference type="InterPro" id="IPR011010">
    <property type="entry name" value="DNA_brk_join_enz"/>
</dbReference>
<reference evidence="7 8" key="1">
    <citation type="submission" date="2019-06" db="EMBL/GenBank/DDBJ databases">
        <title>Sequencing the genomes of 1000 actinobacteria strains.</title>
        <authorList>
            <person name="Klenk H.-P."/>
        </authorList>
    </citation>
    <scope>NUCLEOTIDE SEQUENCE [LARGE SCALE GENOMIC DNA]</scope>
    <source>
        <strain evidence="7 8">DSM 25218</strain>
    </source>
</reference>
<keyword evidence="4" id="KW-0233">DNA recombination</keyword>
<evidence type="ECO:0000259" key="6">
    <source>
        <dbReference type="PROSITE" id="PS51898"/>
    </source>
</evidence>
<name>A0A543ABY4_9ACTN</name>
<evidence type="ECO:0000256" key="2">
    <source>
        <dbReference type="ARBA" id="ARBA00022908"/>
    </source>
</evidence>
<feature type="region of interest" description="Disordered" evidence="5">
    <location>
        <begin position="373"/>
        <end position="400"/>
    </location>
</feature>
<evidence type="ECO:0000313" key="7">
    <source>
        <dbReference type="EMBL" id="TQL70067.1"/>
    </source>
</evidence>
<dbReference type="PROSITE" id="PS51898">
    <property type="entry name" value="TYR_RECOMBINASE"/>
    <property type="match status" value="1"/>
</dbReference>
<dbReference type="InterPro" id="IPR053876">
    <property type="entry name" value="Phage_int_M"/>
</dbReference>
<dbReference type="AlphaFoldDB" id="A0A543ABY4"/>
<dbReference type="Proteomes" id="UP000320209">
    <property type="component" value="Unassembled WGS sequence"/>
</dbReference>
<evidence type="ECO:0000313" key="8">
    <source>
        <dbReference type="Proteomes" id="UP000320209"/>
    </source>
</evidence>
<sequence length="400" mass="43645">MKPLGLGEHGQVTHGKERGKNYAYVLVRLWSGKTRQVKRSGATKAEASRRVMAAVEELLAQGSSAGLTKAARFSAAYEGWLASFTALVESGKRAESSLALYTGEGERLVLPRLGDLRLGEINTPVVERFIQGVHADKGAATAKVCKTLVSNVCSWAVRQGGMTANPVRELTPIEAQPKRQPRALEGDEIHAWLVALDESDYARRHDLPDLARFMLATGVRIGEALGVTWADVDLSAGVVKFERTVYRVKGKGMVARKVKSAASERPLKLPTWAVSLLKERRSKLRAFDGPVFPNARGGWRDRNLVQRSIREVRGSDFEWLSTHTYRKTVATLLDESGMTARQIADQLGHSRVSMTQDKYLGRGAANVGNLRALEASNPDRDASAGDPEEGQGDQGEETGS</sequence>
<comment type="caution">
    <text evidence="7">The sequence shown here is derived from an EMBL/GenBank/DDBJ whole genome shotgun (WGS) entry which is preliminary data.</text>
</comment>
<dbReference type="CDD" id="cd01189">
    <property type="entry name" value="INT_ICEBs1_C_like"/>
    <property type="match status" value="1"/>
</dbReference>
<gene>
    <name evidence="7" type="ORF">FB381_3993</name>
</gene>
<evidence type="ECO:0000256" key="4">
    <source>
        <dbReference type="ARBA" id="ARBA00023172"/>
    </source>
</evidence>
<dbReference type="PANTHER" id="PTHR30629:SF2">
    <property type="entry name" value="PROPHAGE INTEGRASE INTS-RELATED"/>
    <property type="match status" value="1"/>
</dbReference>
<dbReference type="Gene3D" id="1.10.150.130">
    <property type="match status" value="1"/>
</dbReference>
<keyword evidence="8" id="KW-1185">Reference proteome</keyword>
<evidence type="ECO:0000256" key="1">
    <source>
        <dbReference type="ARBA" id="ARBA00008857"/>
    </source>
</evidence>
<feature type="compositionally biased region" description="Acidic residues" evidence="5">
    <location>
        <begin position="386"/>
        <end position="400"/>
    </location>
</feature>
<dbReference type="Gene3D" id="1.10.443.10">
    <property type="entry name" value="Intergrase catalytic core"/>
    <property type="match status" value="1"/>
</dbReference>